<protein>
    <submittedName>
        <fullName evidence="1">Uncharacterized protein</fullName>
    </submittedName>
</protein>
<comment type="caution">
    <text evidence="1">The sequence shown here is derived from an EMBL/GenBank/DDBJ whole genome shotgun (WGS) entry which is preliminary data.</text>
</comment>
<accession>A0A8J3NKQ6</accession>
<keyword evidence="2" id="KW-1185">Reference proteome</keyword>
<dbReference type="AlphaFoldDB" id="A0A8J3NKQ6"/>
<dbReference type="RefSeq" id="WP_203753388.1">
    <property type="nucleotide sequence ID" value="NZ_BONF01000040.1"/>
</dbReference>
<dbReference type="SUPFAM" id="SSF158997">
    <property type="entry name" value="Trm112p-like"/>
    <property type="match status" value="1"/>
</dbReference>
<evidence type="ECO:0000313" key="1">
    <source>
        <dbReference type="EMBL" id="GIF84700.1"/>
    </source>
</evidence>
<dbReference type="Pfam" id="PF03966">
    <property type="entry name" value="Trm112p"/>
    <property type="match status" value="1"/>
</dbReference>
<evidence type="ECO:0000313" key="2">
    <source>
        <dbReference type="Proteomes" id="UP000601223"/>
    </source>
</evidence>
<proteinExistence type="predicted"/>
<dbReference type="Proteomes" id="UP000601223">
    <property type="component" value="Unassembled WGS sequence"/>
</dbReference>
<dbReference type="InterPro" id="IPR005651">
    <property type="entry name" value="Trm112-like"/>
</dbReference>
<organism evidence="1 2">
    <name type="scientific">Catellatospora bangladeshensis</name>
    <dbReference type="NCBI Taxonomy" id="310355"/>
    <lineage>
        <taxon>Bacteria</taxon>
        <taxon>Bacillati</taxon>
        <taxon>Actinomycetota</taxon>
        <taxon>Actinomycetes</taxon>
        <taxon>Micromonosporales</taxon>
        <taxon>Micromonosporaceae</taxon>
        <taxon>Catellatospora</taxon>
    </lineage>
</organism>
<dbReference type="Gene3D" id="2.20.25.10">
    <property type="match status" value="1"/>
</dbReference>
<dbReference type="EMBL" id="BONF01000040">
    <property type="protein sequence ID" value="GIF84700.1"/>
    <property type="molecule type" value="Genomic_DNA"/>
</dbReference>
<sequence length="61" mass="6465">MSLAPQLLEVLACPAEDHAPLRHDPDAQTLTCTSCGRVYPVRDGLPVLLLDEVLDAPAAGE</sequence>
<gene>
    <name evidence="1" type="ORF">Cba03nite_60490</name>
</gene>
<name>A0A8J3NKQ6_9ACTN</name>
<reference evidence="1 2" key="1">
    <citation type="submission" date="2021-01" db="EMBL/GenBank/DDBJ databases">
        <title>Whole genome shotgun sequence of Catellatospora bangladeshensis NBRC 107357.</title>
        <authorList>
            <person name="Komaki H."/>
            <person name="Tamura T."/>
        </authorList>
    </citation>
    <scope>NUCLEOTIDE SEQUENCE [LARGE SCALE GENOMIC DNA]</scope>
    <source>
        <strain evidence="1 2">NBRC 107357</strain>
    </source>
</reference>